<keyword evidence="5" id="KW-1185">Reference proteome</keyword>
<dbReference type="Pfam" id="PF07995">
    <property type="entry name" value="GSDH"/>
    <property type="match status" value="1"/>
</dbReference>
<organism evidence="4 5">
    <name type="scientific">Flavobacterium hungaricum</name>
    <dbReference type="NCBI Taxonomy" id="2082725"/>
    <lineage>
        <taxon>Bacteria</taxon>
        <taxon>Pseudomonadati</taxon>
        <taxon>Bacteroidota</taxon>
        <taxon>Flavobacteriia</taxon>
        <taxon>Flavobacteriales</taxon>
        <taxon>Flavobacteriaceae</taxon>
        <taxon>Flavobacterium</taxon>
    </lineage>
</organism>
<proteinExistence type="predicted"/>
<evidence type="ECO:0000313" key="4">
    <source>
        <dbReference type="EMBL" id="MBE8726218.1"/>
    </source>
</evidence>
<dbReference type="InterPro" id="IPR011042">
    <property type="entry name" value="6-blade_b-propeller_TolB-like"/>
</dbReference>
<dbReference type="RefSeq" id="WP_194139408.1">
    <property type="nucleotide sequence ID" value="NZ_PRDM01000003.1"/>
</dbReference>
<feature type="chain" id="PRO_5046816583" evidence="2">
    <location>
        <begin position="21"/>
        <end position="408"/>
    </location>
</feature>
<dbReference type="EMBL" id="PRDM01000003">
    <property type="protein sequence ID" value="MBE8726218.1"/>
    <property type="molecule type" value="Genomic_DNA"/>
</dbReference>
<dbReference type="PANTHER" id="PTHR19328">
    <property type="entry name" value="HEDGEHOG-INTERACTING PROTEIN"/>
    <property type="match status" value="1"/>
</dbReference>
<dbReference type="PROSITE" id="PS51257">
    <property type="entry name" value="PROKAR_LIPOPROTEIN"/>
    <property type="match status" value="1"/>
</dbReference>
<dbReference type="InterPro" id="IPR011041">
    <property type="entry name" value="Quinoprot_gluc/sorb_DH_b-prop"/>
</dbReference>
<protein>
    <submittedName>
        <fullName evidence="4">PQQ-dependent sugar dehydrogenase</fullName>
    </submittedName>
</protein>
<reference evidence="4 5" key="1">
    <citation type="submission" date="2018-07" db="EMBL/GenBank/DDBJ databases">
        <title>Genome assembly of strain KB82.</title>
        <authorList>
            <person name="Kukolya J."/>
            <person name="Horvath B."/>
            <person name="Nagy I."/>
            <person name="Toth A."/>
        </authorList>
    </citation>
    <scope>NUCLEOTIDE SEQUENCE [LARGE SCALE GENOMIC DNA]</scope>
    <source>
        <strain evidence="4 5">Kb82</strain>
    </source>
</reference>
<dbReference type="PANTHER" id="PTHR19328:SF75">
    <property type="entry name" value="ALDOSE SUGAR DEHYDROGENASE YLII"/>
    <property type="match status" value="1"/>
</dbReference>
<evidence type="ECO:0000256" key="2">
    <source>
        <dbReference type="SAM" id="SignalP"/>
    </source>
</evidence>
<sequence length="408" mass="43244">MIIKKSIFLLAGIIALSSCSNNDPEGDPDVGTTGPPVETNPANTTYTPAFAGQTRAGSIQTTTEIESKIITSGLSAPWGVAYLPDGRLLVTEKAGAMKIVTQAGAVGSAITGIPAVNPGSQGGLLGLCLDPAFETNRMIYWVFSESVAGGNITAVAKGRLANNDASIENATVIYRSNTPNASTLHYGGRVLFDKTGNLVVSIGERSVIETRPLAQAVNSSLGKIVRITTSGQAASGNPSFTAGGALPELYTIGHRNPQGLAVHPTTGEIWQSEHGPRGGDEINRLTAGKNYGWPTITYGIEYGGAKIGEGITQKEGLEQPVYYWDPVVSPSGMTFYSGKRVPEWQNNLFIGSLSATHIVRLAFKDNKVAGEERLLAGEGQRFRDITQGKDEALYAVTDQGRLYRIDKK</sequence>
<dbReference type="Proteomes" id="UP000640614">
    <property type="component" value="Unassembled WGS sequence"/>
</dbReference>
<dbReference type="InterPro" id="IPR012938">
    <property type="entry name" value="Glc/Sorbosone_DH"/>
</dbReference>
<name>A0ABR9TLJ0_9FLAO</name>
<evidence type="ECO:0000259" key="3">
    <source>
        <dbReference type="Pfam" id="PF07995"/>
    </source>
</evidence>
<evidence type="ECO:0000256" key="1">
    <source>
        <dbReference type="SAM" id="MobiDB-lite"/>
    </source>
</evidence>
<accession>A0ABR9TLJ0</accession>
<evidence type="ECO:0000313" key="5">
    <source>
        <dbReference type="Proteomes" id="UP000640614"/>
    </source>
</evidence>
<feature type="domain" description="Glucose/Sorbosone dehydrogenase" evidence="3">
    <location>
        <begin position="74"/>
        <end position="404"/>
    </location>
</feature>
<dbReference type="Gene3D" id="2.120.10.30">
    <property type="entry name" value="TolB, C-terminal domain"/>
    <property type="match status" value="1"/>
</dbReference>
<dbReference type="SUPFAM" id="SSF50952">
    <property type="entry name" value="Soluble quinoprotein glucose dehydrogenase"/>
    <property type="match status" value="1"/>
</dbReference>
<comment type="caution">
    <text evidence="4">The sequence shown here is derived from an EMBL/GenBank/DDBJ whole genome shotgun (WGS) entry which is preliminary data.</text>
</comment>
<feature type="region of interest" description="Disordered" evidence="1">
    <location>
        <begin position="21"/>
        <end position="41"/>
    </location>
</feature>
<feature type="signal peptide" evidence="2">
    <location>
        <begin position="1"/>
        <end position="20"/>
    </location>
</feature>
<keyword evidence="2" id="KW-0732">Signal</keyword>
<gene>
    <name evidence="4" type="ORF">C4F50_14875</name>
</gene>